<evidence type="ECO:0000256" key="2">
    <source>
        <dbReference type="SAM" id="SignalP"/>
    </source>
</evidence>
<accession>A0A916TJC4</accession>
<sequence>MPSLSHGRFALGAAASLCTLALAGCGSGGVMHNGKTALTYDGKTVSNTQLQTATKDISAFVGAPIEPGVVAGRLAIGPQIEKYAAKKGQTPISDSQIQAQKPKVKLSDTALEALRIDALISSMANNGDITNQSLQALTKKSDVTLNPRYGAWEKGKGIVAGSHPWISEKPTPSAAAARGQAQG</sequence>
<evidence type="ECO:0008006" key="5">
    <source>
        <dbReference type="Google" id="ProtNLM"/>
    </source>
</evidence>
<comment type="caution">
    <text evidence="3">The sequence shown here is derived from an EMBL/GenBank/DDBJ whole genome shotgun (WGS) entry which is preliminary data.</text>
</comment>
<keyword evidence="4" id="KW-1185">Reference proteome</keyword>
<reference evidence="3" key="2">
    <citation type="submission" date="2020-09" db="EMBL/GenBank/DDBJ databases">
        <authorList>
            <person name="Sun Q."/>
            <person name="Zhou Y."/>
        </authorList>
    </citation>
    <scope>NUCLEOTIDE SEQUENCE</scope>
    <source>
        <strain evidence="3">CGMCC 1.15085</strain>
    </source>
</reference>
<keyword evidence="2" id="KW-0732">Signal</keyword>
<dbReference type="Proteomes" id="UP000636793">
    <property type="component" value="Unassembled WGS sequence"/>
</dbReference>
<dbReference type="AlphaFoldDB" id="A0A916TJC4"/>
<evidence type="ECO:0000256" key="1">
    <source>
        <dbReference type="SAM" id="MobiDB-lite"/>
    </source>
</evidence>
<organism evidence="3 4">
    <name type="scientific">Flexivirga endophytica</name>
    <dbReference type="NCBI Taxonomy" id="1849103"/>
    <lineage>
        <taxon>Bacteria</taxon>
        <taxon>Bacillati</taxon>
        <taxon>Actinomycetota</taxon>
        <taxon>Actinomycetes</taxon>
        <taxon>Micrococcales</taxon>
        <taxon>Dermacoccaceae</taxon>
        <taxon>Flexivirga</taxon>
    </lineage>
</organism>
<evidence type="ECO:0000313" key="3">
    <source>
        <dbReference type="EMBL" id="GGB48117.1"/>
    </source>
</evidence>
<dbReference type="RefSeq" id="WP_188839249.1">
    <property type="nucleotide sequence ID" value="NZ_BMHI01000009.1"/>
</dbReference>
<proteinExistence type="predicted"/>
<protein>
    <recommendedName>
        <fullName evidence="5">Lipoprotein</fullName>
    </recommendedName>
</protein>
<feature type="region of interest" description="Disordered" evidence="1">
    <location>
        <begin position="161"/>
        <end position="183"/>
    </location>
</feature>
<feature type="signal peptide" evidence="2">
    <location>
        <begin position="1"/>
        <end position="23"/>
    </location>
</feature>
<dbReference type="EMBL" id="BMHI01000009">
    <property type="protein sequence ID" value="GGB48117.1"/>
    <property type="molecule type" value="Genomic_DNA"/>
</dbReference>
<name>A0A916TJC4_9MICO</name>
<feature type="chain" id="PRO_5038057887" description="Lipoprotein" evidence="2">
    <location>
        <begin position="24"/>
        <end position="183"/>
    </location>
</feature>
<gene>
    <name evidence="3" type="ORF">GCM10011492_44180</name>
</gene>
<evidence type="ECO:0000313" key="4">
    <source>
        <dbReference type="Proteomes" id="UP000636793"/>
    </source>
</evidence>
<reference evidence="3" key="1">
    <citation type="journal article" date="2014" name="Int. J. Syst. Evol. Microbiol.">
        <title>Complete genome sequence of Corynebacterium casei LMG S-19264T (=DSM 44701T), isolated from a smear-ripened cheese.</title>
        <authorList>
            <consortium name="US DOE Joint Genome Institute (JGI-PGF)"/>
            <person name="Walter F."/>
            <person name="Albersmeier A."/>
            <person name="Kalinowski J."/>
            <person name="Ruckert C."/>
        </authorList>
    </citation>
    <scope>NUCLEOTIDE SEQUENCE</scope>
    <source>
        <strain evidence="3">CGMCC 1.15085</strain>
    </source>
</reference>